<dbReference type="Proteomes" id="UP000587760">
    <property type="component" value="Unassembled WGS sequence"/>
</dbReference>
<sequence length="214" mass="24466">MVLFILLSTPITYFLINAFFNNSGIRKRVIILPFIIGMILSIPYYLIYWSFLGSFFNNWTSSGVYFYNFLNRDGSAAIYMIAALVGLFLLFAKKPEASMLREIAAYTAGMMFTLGIYDTLVSESWYGLLELFIIPFNRISLFLLLSVLLNRASLGRDWKRYLWIGISLIIPFILNLIPQLASFNKTGAALILSIIVLIISFIVFITESREPFPE</sequence>
<keyword evidence="3" id="KW-1185">Reference proteome</keyword>
<name>A0A841R7I9_9SPIO</name>
<feature type="transmembrane region" description="Helical" evidence="1">
    <location>
        <begin position="187"/>
        <end position="206"/>
    </location>
</feature>
<accession>A0A841R7I9</accession>
<evidence type="ECO:0000313" key="2">
    <source>
        <dbReference type="EMBL" id="MBB6478708.1"/>
    </source>
</evidence>
<feature type="transmembrane region" description="Helical" evidence="1">
    <location>
        <begin position="74"/>
        <end position="91"/>
    </location>
</feature>
<evidence type="ECO:0000256" key="1">
    <source>
        <dbReference type="SAM" id="Phobius"/>
    </source>
</evidence>
<dbReference type="AlphaFoldDB" id="A0A841R7I9"/>
<feature type="transmembrane region" description="Helical" evidence="1">
    <location>
        <begin position="161"/>
        <end position="181"/>
    </location>
</feature>
<gene>
    <name evidence="2" type="ORF">HNR50_000341</name>
</gene>
<organism evidence="2 3">
    <name type="scientific">Spirochaeta isovalerica</name>
    <dbReference type="NCBI Taxonomy" id="150"/>
    <lineage>
        <taxon>Bacteria</taxon>
        <taxon>Pseudomonadati</taxon>
        <taxon>Spirochaetota</taxon>
        <taxon>Spirochaetia</taxon>
        <taxon>Spirochaetales</taxon>
        <taxon>Spirochaetaceae</taxon>
        <taxon>Spirochaeta</taxon>
    </lineage>
</organism>
<reference evidence="2 3" key="1">
    <citation type="submission" date="2020-08" db="EMBL/GenBank/DDBJ databases">
        <title>Genomic Encyclopedia of Type Strains, Phase IV (KMG-IV): sequencing the most valuable type-strain genomes for metagenomic binning, comparative biology and taxonomic classification.</title>
        <authorList>
            <person name="Goeker M."/>
        </authorList>
    </citation>
    <scope>NUCLEOTIDE SEQUENCE [LARGE SCALE GENOMIC DNA]</scope>
    <source>
        <strain evidence="2 3">DSM 2461</strain>
    </source>
</reference>
<keyword evidence="1" id="KW-1133">Transmembrane helix</keyword>
<proteinExistence type="predicted"/>
<feature type="transmembrane region" description="Helical" evidence="1">
    <location>
        <begin position="29"/>
        <end position="51"/>
    </location>
</feature>
<evidence type="ECO:0000313" key="3">
    <source>
        <dbReference type="Proteomes" id="UP000587760"/>
    </source>
</evidence>
<keyword evidence="1" id="KW-0812">Transmembrane</keyword>
<comment type="caution">
    <text evidence="2">The sequence shown here is derived from an EMBL/GenBank/DDBJ whole genome shotgun (WGS) entry which is preliminary data.</text>
</comment>
<feature type="transmembrane region" description="Helical" evidence="1">
    <location>
        <begin position="103"/>
        <end position="120"/>
    </location>
</feature>
<feature type="transmembrane region" description="Helical" evidence="1">
    <location>
        <begin position="126"/>
        <end position="149"/>
    </location>
</feature>
<protein>
    <submittedName>
        <fullName evidence="2">Uncharacterized protein</fullName>
    </submittedName>
</protein>
<dbReference type="EMBL" id="JACHGJ010000001">
    <property type="protein sequence ID" value="MBB6478708.1"/>
    <property type="molecule type" value="Genomic_DNA"/>
</dbReference>
<keyword evidence="1" id="KW-0472">Membrane</keyword>